<dbReference type="SUPFAM" id="SSF51905">
    <property type="entry name" value="FAD/NAD(P)-binding domain"/>
    <property type="match status" value="1"/>
</dbReference>
<sequence>MEKPKSVIVVGAGAGGIASAARLAKAGFRVTVVEKNDHSGGRCSLIHHNGHRFDQGPSLLLLPDLFQEVFNDLDTSIEAEGVELLKCEPNYNLWFGDGESVELSTDTARMKKEIEKWEGKDGFERYLAWLQEAHVHYEASITYVLRRNFTSLLSMVRPDFLRYLSALHPFESIWNRAARYFHSERLRRAFTFGSMYMGMSPFEAPGTYSLLQYTELAEGIWYPRGGFHKILDALVKVGERFGVEYRFNTSVTEVMLDERNKKATGVRLENGETLKADIVLMNADLVYAYKNLLPPSSTATALDKKPSSCASISFYWAMDKVMPQLHAHNVFLADDYQDSFDDIFKRQLIPKEPSFYVHVPTRVDASAAPEGKDTVVVLVPCGHLLEGEAKAGLNPSSQQDWDAMVSKARNAVFDTIKTRTGADMKAHISSELLNTPATWKDKFNLDKGAILGLSHSFFNVLAFRPNTKHDNISALYFVGASTHPGTGVPIVLAGSKITADQILDDYGMRKPWAPGAHKRKVVSSLDKEGSIPYDLTRTVLFGLAMLVIALCLLFFSRQTR</sequence>
<proteinExistence type="inferred from homology"/>
<dbReference type="NCBIfam" id="TIGR02734">
    <property type="entry name" value="crtI_fam"/>
    <property type="match status" value="1"/>
</dbReference>
<protein>
    <recommendedName>
        <fullName evidence="4">Phytoene desaturase</fullName>
    </recommendedName>
    <alternativeName>
        <fullName evidence="7">Phytoene desaturase (3,4-didehydrolycopene-forming)</fullName>
    </alternativeName>
</protein>
<evidence type="ECO:0000256" key="7">
    <source>
        <dbReference type="ARBA" id="ARBA00034551"/>
    </source>
</evidence>
<dbReference type="GO" id="GO:0016117">
    <property type="term" value="P:carotenoid biosynthetic process"/>
    <property type="evidence" value="ECO:0007669"/>
    <property type="project" value="UniProtKB-KW"/>
</dbReference>
<feature type="domain" description="Amine oxidase" evidence="10">
    <location>
        <begin position="15"/>
        <end position="502"/>
    </location>
</feature>
<evidence type="ECO:0000256" key="4">
    <source>
        <dbReference type="ARBA" id="ARBA00013293"/>
    </source>
</evidence>
<comment type="similarity">
    <text evidence="3 8">Belongs to the carotenoid/retinoid oxidoreductase family.</text>
</comment>
<evidence type="ECO:0000259" key="10">
    <source>
        <dbReference type="Pfam" id="PF01593"/>
    </source>
</evidence>
<gene>
    <name evidence="11" type="primary">phd1</name>
</gene>
<reference evidence="11" key="1">
    <citation type="submission" date="2020-08" db="EMBL/GenBank/DDBJ databases">
        <authorList>
            <person name="Heeger F."/>
            <person name="Schumacher J."/>
            <person name="Gorbushina A.A."/>
        </authorList>
    </citation>
    <scope>NUCLEOTIDE SEQUENCE</scope>
    <source>
        <strain evidence="11">A95</strain>
    </source>
</reference>
<evidence type="ECO:0000256" key="8">
    <source>
        <dbReference type="RuleBase" id="RU362075"/>
    </source>
</evidence>
<evidence type="ECO:0000256" key="2">
    <source>
        <dbReference type="ARBA" id="ARBA00004829"/>
    </source>
</evidence>
<evidence type="ECO:0000256" key="5">
    <source>
        <dbReference type="ARBA" id="ARBA00022746"/>
    </source>
</evidence>
<evidence type="ECO:0000256" key="3">
    <source>
        <dbReference type="ARBA" id="ARBA00006046"/>
    </source>
</evidence>
<feature type="transmembrane region" description="Helical" evidence="9">
    <location>
        <begin position="535"/>
        <end position="555"/>
    </location>
</feature>
<dbReference type="InterPro" id="IPR002937">
    <property type="entry name" value="Amino_oxidase"/>
</dbReference>
<organism evidence="11">
    <name type="scientific">Knufia petricola</name>
    <dbReference type="NCBI Taxonomy" id="206542"/>
    <lineage>
        <taxon>Eukaryota</taxon>
        <taxon>Fungi</taxon>
        <taxon>Dikarya</taxon>
        <taxon>Ascomycota</taxon>
        <taxon>Pezizomycotina</taxon>
        <taxon>Eurotiomycetes</taxon>
        <taxon>Chaetothyriomycetidae</taxon>
        <taxon>Chaetothyriales</taxon>
        <taxon>Trichomeriaceae</taxon>
        <taxon>Knufia</taxon>
    </lineage>
</organism>
<dbReference type="Gene3D" id="3.50.50.60">
    <property type="entry name" value="FAD/NAD(P)-binding domain"/>
    <property type="match status" value="2"/>
</dbReference>
<evidence type="ECO:0000256" key="9">
    <source>
        <dbReference type="SAM" id="Phobius"/>
    </source>
</evidence>
<dbReference type="Pfam" id="PF01593">
    <property type="entry name" value="Amino_oxidase"/>
    <property type="match status" value="1"/>
</dbReference>
<dbReference type="PANTHER" id="PTHR43734:SF1">
    <property type="entry name" value="PHYTOENE DESATURASE"/>
    <property type="match status" value="1"/>
</dbReference>
<evidence type="ECO:0000256" key="1">
    <source>
        <dbReference type="ARBA" id="ARBA00001911"/>
    </source>
</evidence>
<keyword evidence="9" id="KW-0812">Transmembrane</keyword>
<keyword evidence="5 8" id="KW-0125">Carotenoid biosynthesis</keyword>
<evidence type="ECO:0000256" key="6">
    <source>
        <dbReference type="ARBA" id="ARBA00023002"/>
    </source>
</evidence>
<name>A0A7L8JFR0_9EURO</name>
<dbReference type="InterPro" id="IPR036188">
    <property type="entry name" value="FAD/NAD-bd_sf"/>
</dbReference>
<dbReference type="InterPro" id="IPR014105">
    <property type="entry name" value="Carotenoid/retinoid_OxRdtase"/>
</dbReference>
<accession>A0A7L8JFR0</accession>
<dbReference type="AlphaFoldDB" id="A0A7L8JFR0"/>
<dbReference type="FunFam" id="3.50.50.60:FF:000171">
    <property type="entry name" value="zeta-carotene-forming phytoene desaturase"/>
    <property type="match status" value="1"/>
</dbReference>
<keyword evidence="9" id="KW-0472">Membrane</keyword>
<dbReference type="EMBL" id="MT859420">
    <property type="protein sequence ID" value="QOE76781.1"/>
    <property type="molecule type" value="Genomic_DNA"/>
</dbReference>
<keyword evidence="6 8" id="KW-0560">Oxidoreductase</keyword>
<dbReference type="GO" id="GO:0016166">
    <property type="term" value="F:phytoene dehydrogenase activity"/>
    <property type="evidence" value="ECO:0007669"/>
    <property type="project" value="UniProtKB-ARBA"/>
</dbReference>
<comment type="pathway">
    <text evidence="2 8">Carotenoid biosynthesis.</text>
</comment>
<dbReference type="PANTHER" id="PTHR43734">
    <property type="entry name" value="PHYTOENE DESATURASE"/>
    <property type="match status" value="1"/>
</dbReference>
<evidence type="ECO:0000313" key="11">
    <source>
        <dbReference type="EMBL" id="QOE76781.1"/>
    </source>
</evidence>
<keyword evidence="9" id="KW-1133">Transmembrane helix</keyword>
<comment type="cofactor">
    <cofactor evidence="1">
        <name>NAD(+)</name>
        <dbReference type="ChEBI" id="CHEBI:57540"/>
    </cofactor>
</comment>
<reference evidence="11" key="2">
    <citation type="submission" date="2021-03" db="EMBL/GenBank/DDBJ databases">
        <title>An advanced genetic toolkit for exploring the biology of the rock-inhabiting black fungus Knufia petricola.</title>
        <authorList>
            <person name="Voigt O."/>
            <person name="Knabe N."/>
            <person name="Nitsche S."/>
            <person name="Erdmann E."/>
            <person name="Schumacher J."/>
            <person name="Gorbushina A.A."/>
        </authorList>
    </citation>
    <scope>NUCLEOTIDE SEQUENCE</scope>
    <source>
        <strain evidence="11">A95</strain>
    </source>
</reference>